<dbReference type="AlphaFoldDB" id="A0A0F5N045"/>
<reference evidence="3" key="2">
    <citation type="submission" date="2015-04" db="EMBL/GenBank/DDBJ databases">
        <title>Genome sequence of Mycobacterium arupense strain GUC1.</title>
        <authorList>
            <person name="Greninger A.L."/>
            <person name="Cunningham G."/>
            <person name="Chiu C.Y."/>
            <person name="Miller S."/>
        </authorList>
    </citation>
    <scope>NUCLEOTIDE SEQUENCE</scope>
    <source>
        <strain evidence="3">GUC1</strain>
    </source>
</reference>
<evidence type="ECO:0000259" key="2">
    <source>
        <dbReference type="Pfam" id="PF08237"/>
    </source>
</evidence>
<dbReference type="RefSeq" id="WP_046188560.1">
    <property type="nucleotide sequence ID" value="NZ_JACKUJ010000049.1"/>
</dbReference>
<feature type="domain" description="PE-PPE" evidence="2">
    <location>
        <begin position="86"/>
        <end position="321"/>
    </location>
</feature>
<keyword evidence="7" id="KW-1185">Reference proteome</keyword>
<dbReference type="Pfam" id="PF08237">
    <property type="entry name" value="PE-PPE"/>
    <property type="match status" value="1"/>
</dbReference>
<dbReference type="PATRIC" id="fig|342002.3.peg.1876"/>
<dbReference type="EMBL" id="SSGD01000175">
    <property type="protein sequence ID" value="TXI49032.1"/>
    <property type="molecule type" value="Genomic_DNA"/>
</dbReference>
<dbReference type="EMBL" id="MVHH01000032">
    <property type="protein sequence ID" value="OQZ95310.1"/>
    <property type="molecule type" value="Genomic_DNA"/>
</dbReference>
<protein>
    <submittedName>
        <fullName evidence="3">PE protein</fullName>
    </submittedName>
    <submittedName>
        <fullName evidence="4">PE-PPE domain-containing protein</fullName>
    </submittedName>
</protein>
<gene>
    <name evidence="4" type="ORF">BST15_14565</name>
    <name evidence="5" type="ORF">E6Q54_23055</name>
    <name evidence="3" type="ORF">WR43_05415</name>
</gene>
<keyword evidence="1" id="KW-0732">Signal</keyword>
<dbReference type="Proteomes" id="UP000321797">
    <property type="component" value="Unassembled WGS sequence"/>
</dbReference>
<evidence type="ECO:0000313" key="5">
    <source>
        <dbReference type="EMBL" id="TXI49032.1"/>
    </source>
</evidence>
<feature type="chain" id="PRO_5044542244" evidence="1">
    <location>
        <begin position="28"/>
        <end position="367"/>
    </location>
</feature>
<proteinExistence type="predicted"/>
<dbReference type="Proteomes" id="UP000192327">
    <property type="component" value="Unassembled WGS sequence"/>
</dbReference>
<reference evidence="4 7" key="3">
    <citation type="submission" date="2016-12" db="EMBL/GenBank/DDBJ databases">
        <title>The new phylogeny of genus Mycobacterium.</title>
        <authorList>
            <person name="Tortoli E."/>
            <person name="Trovato A."/>
            <person name="Cirillo D.M."/>
        </authorList>
    </citation>
    <scope>NUCLEOTIDE SEQUENCE [LARGE SCALE GENOMIC DNA]</scope>
    <source>
        <strain evidence="4 7">DSM 44942</strain>
    </source>
</reference>
<sequence length="367" mass="38489">MKRLVAGALAVWLAGSASGLSASTATAAPQHPLDTPWVAPAPAPAPTPPPVGEAAAAEVVYAVGGARPPGIPWADYTRRAGAGYFPNRKREIIDYPAGAMFRWVPTVFAPDAKNDDVTVAAAVDAAADNLDAVIRRGTEPAVAIGLSQGTMALDKEQARLATDPTAPPPEMLQFTTIGSPMGKHAFGKSFLSGLFAPGSRLPLEDYVMPPEVDSQYDSNRIVAAYDGMADFPDRPDNLWSVANALLGSAIVHTPSAFTTPADVPAQNIRSTVNSRGATTTSYLIPINHLPLTMPLRFLGMPDDVVDQLDAFLQPQVDAGYSRNDDPATRPISVSPAGMDVVQVLGPETSSAIDDTVGKVRSFFGFTG</sequence>
<accession>A0A0F5N045</accession>
<reference evidence="6" key="1">
    <citation type="submission" date="2015-04" db="EMBL/GenBank/DDBJ databases">
        <title>Genome sequence of Mycobacterium arupense GUC1.</title>
        <authorList>
            <person name="Greninger A.L."/>
            <person name="Cunningham G."/>
            <person name="Chiu C.Y."/>
            <person name="Miller S."/>
        </authorList>
    </citation>
    <scope>NUCLEOTIDE SEQUENCE [LARGE SCALE GENOMIC DNA]</scope>
    <source>
        <strain evidence="6">GUC1</strain>
    </source>
</reference>
<reference evidence="5 8" key="4">
    <citation type="submission" date="2018-09" db="EMBL/GenBank/DDBJ databases">
        <title>Metagenome Assembled Genomes from an Advanced Water Purification Facility.</title>
        <authorList>
            <person name="Stamps B.W."/>
            <person name="Spear J.R."/>
        </authorList>
    </citation>
    <scope>NUCLEOTIDE SEQUENCE [LARGE SCALE GENOMIC DNA]</scope>
    <source>
        <strain evidence="5">Bin_29_2</strain>
    </source>
</reference>
<name>A0A0F5N045_9MYCO</name>
<dbReference type="STRING" id="342002.BST15_14565"/>
<organism evidence="3 6">
    <name type="scientific">Mycolicibacter arupensis</name>
    <dbReference type="NCBI Taxonomy" id="342002"/>
    <lineage>
        <taxon>Bacteria</taxon>
        <taxon>Bacillati</taxon>
        <taxon>Actinomycetota</taxon>
        <taxon>Actinomycetes</taxon>
        <taxon>Mycobacteriales</taxon>
        <taxon>Mycobacteriaceae</taxon>
        <taxon>Mycolicibacter</taxon>
    </lineage>
</organism>
<feature type="signal peptide" evidence="1">
    <location>
        <begin position="1"/>
        <end position="27"/>
    </location>
</feature>
<evidence type="ECO:0000313" key="6">
    <source>
        <dbReference type="Proteomes" id="UP000034416"/>
    </source>
</evidence>
<dbReference type="InterPro" id="IPR013228">
    <property type="entry name" value="PE-PPE_C"/>
</dbReference>
<evidence type="ECO:0000256" key="1">
    <source>
        <dbReference type="SAM" id="SignalP"/>
    </source>
</evidence>
<evidence type="ECO:0000313" key="4">
    <source>
        <dbReference type="EMBL" id="OQZ95310.1"/>
    </source>
</evidence>
<evidence type="ECO:0000313" key="8">
    <source>
        <dbReference type="Proteomes" id="UP000321797"/>
    </source>
</evidence>
<evidence type="ECO:0000313" key="7">
    <source>
        <dbReference type="Proteomes" id="UP000192327"/>
    </source>
</evidence>
<dbReference type="Proteomes" id="UP000034416">
    <property type="component" value="Unassembled WGS sequence"/>
</dbReference>
<dbReference type="EMBL" id="LASW01000014">
    <property type="protein sequence ID" value="KKC00327.1"/>
    <property type="molecule type" value="Genomic_DNA"/>
</dbReference>
<dbReference type="OrthoDB" id="5168602at2"/>
<evidence type="ECO:0000313" key="3">
    <source>
        <dbReference type="EMBL" id="KKC00327.1"/>
    </source>
</evidence>
<comment type="caution">
    <text evidence="3">The sequence shown here is derived from an EMBL/GenBank/DDBJ whole genome shotgun (WGS) entry which is preliminary data.</text>
</comment>